<dbReference type="AlphaFoldDB" id="A0A955LVU2"/>
<comment type="similarity">
    <text evidence="2">Belongs to the type II topoisomerase GyrB family.</text>
</comment>
<dbReference type="GO" id="GO:0003677">
    <property type="term" value="F:DNA binding"/>
    <property type="evidence" value="ECO:0007669"/>
    <property type="project" value="UniProtKB-KW"/>
</dbReference>
<evidence type="ECO:0000256" key="1">
    <source>
        <dbReference type="ARBA" id="ARBA00000185"/>
    </source>
</evidence>
<dbReference type="InterPro" id="IPR000565">
    <property type="entry name" value="Topo_IIA_B"/>
</dbReference>
<keyword evidence="8" id="KW-0413">Isomerase</keyword>
<sequence length="111" mass="12743">GYVYVAQPPLFKIKAGKEITYVYSEEERDAKVAELNIEGKQFNITRFKGLGEMNPEQLWETTMDPTNRILKQITIDDAAEADRTFSMLMGEEVAPRKRFIQANAKRAELDI</sequence>
<evidence type="ECO:0000256" key="6">
    <source>
        <dbReference type="ARBA" id="ARBA00023029"/>
    </source>
</evidence>
<dbReference type="Pfam" id="PF00986">
    <property type="entry name" value="DNA_gyraseB_C"/>
    <property type="match status" value="1"/>
</dbReference>
<organism evidence="10 11">
    <name type="scientific">candidate division WWE3 bacterium</name>
    <dbReference type="NCBI Taxonomy" id="2053526"/>
    <lineage>
        <taxon>Bacteria</taxon>
        <taxon>Katanobacteria</taxon>
    </lineage>
</organism>
<evidence type="ECO:0000313" key="10">
    <source>
        <dbReference type="EMBL" id="MCA9397443.1"/>
    </source>
</evidence>
<evidence type="ECO:0000256" key="3">
    <source>
        <dbReference type="ARBA" id="ARBA00012895"/>
    </source>
</evidence>
<evidence type="ECO:0000256" key="5">
    <source>
        <dbReference type="ARBA" id="ARBA00022840"/>
    </source>
</evidence>
<dbReference type="SUPFAM" id="SSF56719">
    <property type="entry name" value="Type II DNA topoisomerase"/>
    <property type="match status" value="1"/>
</dbReference>
<keyword evidence="7" id="KW-0238">DNA-binding</keyword>
<dbReference type="Gene3D" id="3.40.50.670">
    <property type="match status" value="1"/>
</dbReference>
<dbReference type="Proteomes" id="UP000699691">
    <property type="component" value="Unassembled WGS sequence"/>
</dbReference>
<evidence type="ECO:0000256" key="4">
    <source>
        <dbReference type="ARBA" id="ARBA00022741"/>
    </source>
</evidence>
<protein>
    <recommendedName>
        <fullName evidence="3">DNA topoisomerase (ATP-hydrolyzing)</fullName>
        <ecNumber evidence="3">5.6.2.2</ecNumber>
    </recommendedName>
</protein>
<keyword evidence="6" id="KW-0799">Topoisomerase</keyword>
<dbReference type="PRINTS" id="PR00418">
    <property type="entry name" value="TPI2FAMILY"/>
</dbReference>
<comment type="caution">
    <text evidence="10">The sequence shown here is derived from an EMBL/GenBank/DDBJ whole genome shotgun (WGS) entry which is preliminary data.</text>
</comment>
<reference evidence="10" key="1">
    <citation type="submission" date="2020-04" db="EMBL/GenBank/DDBJ databases">
        <authorList>
            <person name="Zhang T."/>
        </authorList>
    </citation>
    <scope>NUCLEOTIDE SEQUENCE</scope>
    <source>
        <strain evidence="10">HKST-UBA02</strain>
    </source>
</reference>
<name>A0A955LVU2_UNCKA</name>
<reference evidence="10" key="2">
    <citation type="journal article" date="2021" name="Microbiome">
        <title>Successional dynamics and alternative stable states in a saline activated sludge microbial community over 9 years.</title>
        <authorList>
            <person name="Wang Y."/>
            <person name="Ye J."/>
            <person name="Ju F."/>
            <person name="Liu L."/>
            <person name="Boyd J.A."/>
            <person name="Deng Y."/>
            <person name="Parks D.H."/>
            <person name="Jiang X."/>
            <person name="Yin X."/>
            <person name="Woodcroft B.J."/>
            <person name="Tyson G.W."/>
            <person name="Hugenholtz P."/>
            <person name="Polz M.F."/>
            <person name="Zhang T."/>
        </authorList>
    </citation>
    <scope>NUCLEOTIDE SEQUENCE</scope>
    <source>
        <strain evidence="10">HKST-UBA02</strain>
    </source>
</reference>
<dbReference type="PRINTS" id="PR01159">
    <property type="entry name" value="DNAGYRASEB"/>
</dbReference>
<dbReference type="EMBL" id="JAGQKY010000039">
    <property type="protein sequence ID" value="MCA9397443.1"/>
    <property type="molecule type" value="Genomic_DNA"/>
</dbReference>
<evidence type="ECO:0000256" key="2">
    <source>
        <dbReference type="ARBA" id="ARBA00010708"/>
    </source>
</evidence>
<dbReference type="PANTHER" id="PTHR45866:SF1">
    <property type="entry name" value="DNA GYRASE SUBUNIT B, MITOCHONDRIAL"/>
    <property type="match status" value="1"/>
</dbReference>
<gene>
    <name evidence="10" type="ORF">KC573_01325</name>
</gene>
<dbReference type="InterPro" id="IPR013760">
    <property type="entry name" value="Topo_IIA-like_dom_sf"/>
</dbReference>
<evidence type="ECO:0000256" key="7">
    <source>
        <dbReference type="ARBA" id="ARBA00023125"/>
    </source>
</evidence>
<dbReference type="GO" id="GO:0003918">
    <property type="term" value="F:DNA topoisomerase type II (double strand cut, ATP-hydrolyzing) activity"/>
    <property type="evidence" value="ECO:0007669"/>
    <property type="project" value="UniProtKB-EC"/>
</dbReference>
<dbReference type="GO" id="GO:0005524">
    <property type="term" value="F:ATP binding"/>
    <property type="evidence" value="ECO:0007669"/>
    <property type="project" value="UniProtKB-KW"/>
</dbReference>
<dbReference type="EC" id="5.6.2.2" evidence="3"/>
<feature type="non-terminal residue" evidence="10">
    <location>
        <position position="1"/>
    </location>
</feature>
<feature type="domain" description="DNA gyrase B subunit C-terminal" evidence="9">
    <location>
        <begin position="40"/>
        <end position="101"/>
    </location>
</feature>
<dbReference type="InterPro" id="IPR002288">
    <property type="entry name" value="DNA_gyrase_B_C"/>
</dbReference>
<proteinExistence type="inferred from homology"/>
<evidence type="ECO:0000256" key="8">
    <source>
        <dbReference type="ARBA" id="ARBA00023235"/>
    </source>
</evidence>
<accession>A0A955LVU2</accession>
<evidence type="ECO:0000313" key="11">
    <source>
        <dbReference type="Proteomes" id="UP000699691"/>
    </source>
</evidence>
<dbReference type="InterPro" id="IPR013759">
    <property type="entry name" value="Topo_IIA_B_C"/>
</dbReference>
<dbReference type="GO" id="GO:0006265">
    <property type="term" value="P:DNA topological change"/>
    <property type="evidence" value="ECO:0007669"/>
    <property type="project" value="InterPro"/>
</dbReference>
<keyword evidence="5" id="KW-0067">ATP-binding</keyword>
<comment type="catalytic activity">
    <reaction evidence="1">
        <text>ATP-dependent breakage, passage and rejoining of double-stranded DNA.</text>
        <dbReference type="EC" id="5.6.2.2"/>
    </reaction>
</comment>
<keyword evidence="4" id="KW-0547">Nucleotide-binding</keyword>
<evidence type="ECO:0000259" key="9">
    <source>
        <dbReference type="Pfam" id="PF00986"/>
    </source>
</evidence>
<dbReference type="PANTHER" id="PTHR45866">
    <property type="entry name" value="DNA GYRASE/TOPOISOMERASE SUBUNIT B"/>
    <property type="match status" value="1"/>
</dbReference>